<organism evidence="1">
    <name type="scientific">marine sediment metagenome</name>
    <dbReference type="NCBI Taxonomy" id="412755"/>
    <lineage>
        <taxon>unclassified sequences</taxon>
        <taxon>metagenomes</taxon>
        <taxon>ecological metagenomes</taxon>
    </lineage>
</organism>
<comment type="caution">
    <text evidence="1">The sequence shown here is derived from an EMBL/GenBank/DDBJ whole genome shotgun (WGS) entry which is preliminary data.</text>
</comment>
<proteinExistence type="predicted"/>
<name>A0A0F9Q6P2_9ZZZZ</name>
<accession>A0A0F9Q6P2</accession>
<reference evidence="1" key="1">
    <citation type="journal article" date="2015" name="Nature">
        <title>Complex archaea that bridge the gap between prokaryotes and eukaryotes.</title>
        <authorList>
            <person name="Spang A."/>
            <person name="Saw J.H."/>
            <person name="Jorgensen S.L."/>
            <person name="Zaremba-Niedzwiedzka K."/>
            <person name="Martijn J."/>
            <person name="Lind A.E."/>
            <person name="van Eijk R."/>
            <person name="Schleper C."/>
            <person name="Guy L."/>
            <person name="Ettema T.J."/>
        </authorList>
    </citation>
    <scope>NUCLEOTIDE SEQUENCE</scope>
</reference>
<dbReference type="AlphaFoldDB" id="A0A0F9Q6P2"/>
<gene>
    <name evidence="1" type="ORF">LCGC14_0741000</name>
</gene>
<protein>
    <submittedName>
        <fullName evidence="1">Uncharacterized protein</fullName>
    </submittedName>
</protein>
<sequence>MTIEEQRQAIREGLALLFQQREDKRWRGYKDIDYADLALAFLTEKGAVLKVEGYCEELEGGKTMGSLHLHELPVPRLSCRQQLAILYKALLEGKMPGEE</sequence>
<dbReference type="EMBL" id="LAZR01001750">
    <property type="protein sequence ID" value="KKN39665.1"/>
    <property type="molecule type" value="Genomic_DNA"/>
</dbReference>
<evidence type="ECO:0000313" key="1">
    <source>
        <dbReference type="EMBL" id="KKN39665.1"/>
    </source>
</evidence>